<gene>
    <name evidence="10" type="primary">cas3u</name>
    <name evidence="10" type="ORF">R7226_01490</name>
</gene>
<organism evidence="10 11">
    <name type="scientific">Conexibacter stalactiti</name>
    <dbReference type="NCBI Taxonomy" id="1940611"/>
    <lineage>
        <taxon>Bacteria</taxon>
        <taxon>Bacillati</taxon>
        <taxon>Actinomycetota</taxon>
        <taxon>Thermoleophilia</taxon>
        <taxon>Solirubrobacterales</taxon>
        <taxon>Conexibacteraceae</taxon>
        <taxon>Conexibacter</taxon>
    </lineage>
</organism>
<comment type="similarity">
    <text evidence="1">In the N-terminal section; belongs to the CRISPR-associated nuclease Cas3-HD family.</text>
</comment>
<reference evidence="10 11" key="2">
    <citation type="submission" date="2023-10" db="EMBL/GenBank/DDBJ databases">
        <authorList>
            <person name="Han X.F."/>
        </authorList>
    </citation>
    <scope>NUCLEOTIDE SEQUENCE [LARGE SCALE GENOMIC DNA]</scope>
    <source>
        <strain evidence="10 11">KCTC 39840</strain>
    </source>
</reference>
<evidence type="ECO:0000256" key="3">
    <source>
        <dbReference type="ARBA" id="ARBA00022723"/>
    </source>
</evidence>
<evidence type="ECO:0000256" key="2">
    <source>
        <dbReference type="ARBA" id="ARBA00009046"/>
    </source>
</evidence>
<dbReference type="Gene3D" id="1.10.3210.30">
    <property type="match status" value="1"/>
</dbReference>
<keyword evidence="11" id="KW-1185">Reference proteome</keyword>
<evidence type="ECO:0000256" key="8">
    <source>
        <dbReference type="ARBA" id="ARBA00023118"/>
    </source>
</evidence>
<dbReference type="SUPFAM" id="SSF52540">
    <property type="entry name" value="P-loop containing nucleoside triphosphate hydrolases"/>
    <property type="match status" value="1"/>
</dbReference>
<evidence type="ECO:0000256" key="5">
    <source>
        <dbReference type="ARBA" id="ARBA00022801"/>
    </source>
</evidence>
<dbReference type="SMART" id="SM00490">
    <property type="entry name" value="HELICc"/>
    <property type="match status" value="1"/>
</dbReference>
<keyword evidence="6" id="KW-0347">Helicase</keyword>
<evidence type="ECO:0000256" key="1">
    <source>
        <dbReference type="ARBA" id="ARBA00006847"/>
    </source>
</evidence>
<keyword evidence="8" id="KW-0051">Antiviral defense</keyword>
<evidence type="ECO:0000313" key="11">
    <source>
        <dbReference type="Proteomes" id="UP001284601"/>
    </source>
</evidence>
<comment type="caution">
    <text evidence="10">The sequence shown here is derived from an EMBL/GenBank/DDBJ whole genome shotgun (WGS) entry which is preliminary data.</text>
</comment>
<keyword evidence="5" id="KW-0378">Hydrolase</keyword>
<dbReference type="Pfam" id="PF22590">
    <property type="entry name" value="Cas3-like_C_2"/>
    <property type="match status" value="1"/>
</dbReference>
<dbReference type="InterPro" id="IPR038257">
    <property type="entry name" value="CRISPR-assoc_Cas3_HD_sf"/>
</dbReference>
<name>A0ABU4HI67_9ACTN</name>
<dbReference type="Gene3D" id="3.40.50.300">
    <property type="entry name" value="P-loop containing nucleotide triphosphate hydrolases"/>
    <property type="match status" value="2"/>
</dbReference>
<accession>A0ABU4HI67</accession>
<feature type="domain" description="HD Cas3-type" evidence="9">
    <location>
        <begin position="841"/>
        <end position="1043"/>
    </location>
</feature>
<dbReference type="InterPro" id="IPR001650">
    <property type="entry name" value="Helicase_C-like"/>
</dbReference>
<dbReference type="EMBL" id="JAWSTH010000002">
    <property type="protein sequence ID" value="MDW5592991.1"/>
    <property type="molecule type" value="Genomic_DNA"/>
</dbReference>
<evidence type="ECO:0000259" key="9">
    <source>
        <dbReference type="PROSITE" id="PS51643"/>
    </source>
</evidence>
<proteinExistence type="inferred from homology"/>
<dbReference type="InterPro" id="IPR027417">
    <property type="entry name" value="P-loop_NTPase"/>
</dbReference>
<evidence type="ECO:0000256" key="7">
    <source>
        <dbReference type="ARBA" id="ARBA00022840"/>
    </source>
</evidence>
<dbReference type="Proteomes" id="UP001284601">
    <property type="component" value="Unassembled WGS sequence"/>
</dbReference>
<protein>
    <submittedName>
        <fullName evidence="10">Type I-U CRISPR-associated helicase/endonuclease Cas3</fullName>
    </submittedName>
</protein>
<comment type="similarity">
    <text evidence="2">In the central section; belongs to the CRISPR-associated helicase Cas3 family.</text>
</comment>
<dbReference type="InterPro" id="IPR054712">
    <property type="entry name" value="Cas3-like_dom"/>
</dbReference>
<dbReference type="PROSITE" id="PS51643">
    <property type="entry name" value="HD_CAS3"/>
    <property type="match status" value="1"/>
</dbReference>
<dbReference type="Pfam" id="PF18019">
    <property type="entry name" value="Cas3_HD"/>
    <property type="match status" value="1"/>
</dbReference>
<reference evidence="11" key="1">
    <citation type="submission" date="2023-07" db="EMBL/GenBank/DDBJ databases">
        <title>Conexibacter stalactiti sp. nov., isolated from stalactites in a lava cave and emended description of the genus Conexibacter.</title>
        <authorList>
            <person name="Lee S.D."/>
        </authorList>
    </citation>
    <scope>NUCLEOTIDE SEQUENCE [LARGE SCALE GENOMIC DNA]</scope>
    <source>
        <strain evidence="11">KCTC 39840</strain>
    </source>
</reference>
<dbReference type="InterPro" id="IPR013444">
    <property type="entry name" value="Helicase_Cas3_CRISPR-ass_Anaes"/>
</dbReference>
<sequence length="1049" mass="111229">MGDHAAGAGGVISFAEYFRAIHGHDPYPWQERLAQRCAAGEPPTVIAVPTGAGKTATVDALLWALAMQADRPAVERTVGVRIVWAIDRRILVDEVHRHATRVAVALAAARDDTEAALYPVATALAGLAHQGAVPLVATRWRGGIDPERALHGPLQPQIITSTVGQIGSRLLFRGYGVGAASRALEAGLAAVDTTICLDEAHLAEPFRQCVNRIRELRLAAPEAPALPGLRSITITATPAAGVAPEQVVALTDGDRADPELHRRLHAVKRAALVDPGDVNDRERAAALVRETLAHVERGASTVACVVNTVRRAREVHRQLEAALDGDEVACGLLVGPQRPIDRHDFLDGPGARLFDPDAGGKRVVCVATQTFEVGLDADVDAMVTESASAAALVQRLGRLNRGGRPAREGHATIVRDPQPWLYREDEPLAWSMLEGLLGDGSVDVSVAALEALRPYPQASAPPGAPFLAPETVELLSHTARDFGDWQEVDAEVFWRGVESGADADVSVCWRADLRPERSGAAANGYRELLLAAAPPQRDELLTLSDVAARALIAASFPAGSSAGARRVALGDGDGDVEGGSQTAAPPAYAAAAHELPFIVLRGNQVLVGDDPFDEDELREGVLNAGGRRTIRPWEIKAGDIVMLPARREPIVDGLPWNDQAGDVREAVALDEEVDGGDRPRLPAPVRLNPQALSAALGRSPRRPLTVGSWRRVSTACRRAADRIVRARGTSDRNTALEDLVNALADLLPSHPAFASLAPDALAGVGATLVLREIGVVASDGLPQYEPGDAEGEAADDATSVNAHEDDPAWDAAARARPLERSWVLVPVPTDDLERADRRGAGDLAPPTLRSHLADVRDQVDDYTSALGLAAPLRDSLRLAAQAHDLGKVDPRFQAFLRGGVHAIGAAPIAKSEFGTGDRGTARIAAHLAGLPRGWHHECASVAILEDAVSTGQFVPSEGVDLDLTLHLVGAHHGRDRERPSVADGGATPGPFRVSVHGINGVLRGDDDGWADGEWLRRFGRVNQRYGAWGTAYLEAVLMLADRVVSSRGK</sequence>
<evidence type="ECO:0000313" key="10">
    <source>
        <dbReference type="EMBL" id="MDW5592991.1"/>
    </source>
</evidence>
<keyword evidence="7" id="KW-0067">ATP-binding</keyword>
<keyword evidence="3" id="KW-0479">Metal-binding</keyword>
<evidence type="ECO:0000256" key="4">
    <source>
        <dbReference type="ARBA" id="ARBA00022741"/>
    </source>
</evidence>
<dbReference type="NCBIfam" id="TIGR02621">
    <property type="entry name" value="cas3_GSU0051"/>
    <property type="match status" value="1"/>
</dbReference>
<dbReference type="InterPro" id="IPR006483">
    <property type="entry name" value="CRISPR-assoc_Cas3_HD"/>
</dbReference>
<dbReference type="RefSeq" id="WP_318595252.1">
    <property type="nucleotide sequence ID" value="NZ_JAWSTH010000002.1"/>
</dbReference>
<evidence type="ECO:0000256" key="6">
    <source>
        <dbReference type="ARBA" id="ARBA00022806"/>
    </source>
</evidence>
<keyword evidence="4" id="KW-0547">Nucleotide-binding</keyword>